<evidence type="ECO:0000313" key="3">
    <source>
        <dbReference type="Proteomes" id="UP001597459"/>
    </source>
</evidence>
<evidence type="ECO:0000256" key="1">
    <source>
        <dbReference type="SAM" id="SignalP"/>
    </source>
</evidence>
<dbReference type="InterPro" id="IPR026893">
    <property type="entry name" value="Tyr/Ser_Pase_IphP-type"/>
</dbReference>
<dbReference type="InterPro" id="IPR029021">
    <property type="entry name" value="Prot-tyrosine_phosphatase-like"/>
</dbReference>
<proteinExistence type="predicted"/>
<sequence length="333" mass="38012">MYKKQLKRLLLVVTAVLLVSCDQNDDTTVLDESLSKILTEIVVQSNLADRTKKAGNLTNFKDLGELPLQSGRWFKKNKIFRTAYLDNVDKKGKKFLESLGETVLIDLRSDEEIDSNIDFSTVLPKNITRVHLPIPISNALSNGEIIKNVLGIGVKENENYIQEQREIQYKAFVTNTELFEHYKKITKYLLGDKKVILQGEMGKDRIGFLTALLYSSLNAYDKYVIDDYIHANTTLKEVFKDYKDNEVPEIVEMAKNELQATPDFNKLSEEEIDKKIQPLVTSLETSLSVKKEDINLALALIIKEYGSYDVYLKLAFGISQKELEEKLSIKKQG</sequence>
<dbReference type="Pfam" id="PF13350">
    <property type="entry name" value="Y_phosphatase3"/>
    <property type="match status" value="1"/>
</dbReference>
<dbReference type="Gene3D" id="3.90.190.10">
    <property type="entry name" value="Protein tyrosine phosphatase superfamily"/>
    <property type="match status" value="1"/>
</dbReference>
<keyword evidence="1" id="KW-0732">Signal</keyword>
<dbReference type="EC" id="3.1.3.48" evidence="2"/>
<feature type="chain" id="PRO_5045576586" evidence="1">
    <location>
        <begin position="25"/>
        <end position="333"/>
    </location>
</feature>
<dbReference type="Proteomes" id="UP001597459">
    <property type="component" value="Unassembled WGS sequence"/>
</dbReference>
<organism evidence="2 3">
    <name type="scientific">Aquimarina hainanensis</name>
    <dbReference type="NCBI Taxonomy" id="1578017"/>
    <lineage>
        <taxon>Bacteria</taxon>
        <taxon>Pseudomonadati</taxon>
        <taxon>Bacteroidota</taxon>
        <taxon>Flavobacteriia</taxon>
        <taxon>Flavobacteriales</taxon>
        <taxon>Flavobacteriaceae</taxon>
        <taxon>Aquimarina</taxon>
    </lineage>
</organism>
<dbReference type="GO" id="GO:0004725">
    <property type="term" value="F:protein tyrosine phosphatase activity"/>
    <property type="evidence" value="ECO:0007669"/>
    <property type="project" value="UniProtKB-EC"/>
</dbReference>
<reference evidence="3" key="1">
    <citation type="journal article" date="2019" name="Int. J. Syst. Evol. Microbiol.">
        <title>The Global Catalogue of Microorganisms (GCM) 10K type strain sequencing project: providing services to taxonomists for standard genome sequencing and annotation.</title>
        <authorList>
            <consortium name="The Broad Institute Genomics Platform"/>
            <consortium name="The Broad Institute Genome Sequencing Center for Infectious Disease"/>
            <person name="Wu L."/>
            <person name="Ma J."/>
        </authorList>
    </citation>
    <scope>NUCLEOTIDE SEQUENCE [LARGE SCALE GENOMIC DNA]</scope>
    <source>
        <strain evidence="3">KCTC 42423</strain>
    </source>
</reference>
<protein>
    <submittedName>
        <fullName evidence="2">Tyrosine-protein phosphatase</fullName>
        <ecNumber evidence="2">3.1.3.48</ecNumber>
    </submittedName>
</protein>
<comment type="caution">
    <text evidence="2">The sequence shown here is derived from an EMBL/GenBank/DDBJ whole genome shotgun (WGS) entry which is preliminary data.</text>
</comment>
<name>A0ABW5NB22_9FLAO</name>
<evidence type="ECO:0000313" key="2">
    <source>
        <dbReference type="EMBL" id="MFD2592036.1"/>
    </source>
</evidence>
<feature type="signal peptide" evidence="1">
    <location>
        <begin position="1"/>
        <end position="24"/>
    </location>
</feature>
<dbReference type="SUPFAM" id="SSF52799">
    <property type="entry name" value="(Phosphotyrosine protein) phosphatases II"/>
    <property type="match status" value="1"/>
</dbReference>
<keyword evidence="3" id="KW-1185">Reference proteome</keyword>
<gene>
    <name evidence="2" type="ORF">ACFSTE_14450</name>
</gene>
<dbReference type="PROSITE" id="PS51257">
    <property type="entry name" value="PROKAR_LIPOPROTEIN"/>
    <property type="match status" value="1"/>
</dbReference>
<dbReference type="EMBL" id="JBHULX010000030">
    <property type="protein sequence ID" value="MFD2592036.1"/>
    <property type="molecule type" value="Genomic_DNA"/>
</dbReference>
<accession>A0ABW5NB22</accession>
<keyword evidence="2" id="KW-0378">Hydrolase</keyword>
<dbReference type="RefSeq" id="WP_378253530.1">
    <property type="nucleotide sequence ID" value="NZ_JBHSJV010000001.1"/>
</dbReference>